<evidence type="ECO:0000313" key="2">
    <source>
        <dbReference type="Proteomes" id="UP000307768"/>
    </source>
</evidence>
<dbReference type="SUPFAM" id="SSF53474">
    <property type="entry name" value="alpha/beta-Hydrolases"/>
    <property type="match status" value="1"/>
</dbReference>
<accession>A0A5Q6RXL6</accession>
<proteinExistence type="predicted"/>
<reference evidence="1 2" key="1">
    <citation type="submission" date="2019-09" db="EMBL/GenBank/DDBJ databases">
        <title>Mumia zhuanghuii sp. nov. isolated from the intestinal contents of plateau pika (Ochotona curzoniae) in the Qinghai-Tibet plateau of China.</title>
        <authorList>
            <person name="Tian Z."/>
        </authorList>
    </citation>
    <scope>NUCLEOTIDE SEQUENCE [LARGE SCALE GENOMIC DNA]</scope>
    <source>
        <strain evidence="2">350</strain>
    </source>
</reference>
<protein>
    <submittedName>
        <fullName evidence="1">Esterase family protein</fullName>
    </submittedName>
</protein>
<sequence>MLSGSITSAARRGKQCGWSIAWPPGGSGPAERAELPVVVVLHGRGNDHASAFSRRYLALDRFLASVVAGGTAPFALASIDGGETYWHARDDGEDAGAMVVDEFLPLLAGHGLRTDRIGFLGWSMGGFGALHLARTLGPERVAAVGAMSPALWHHFKDTAPGAYDDAEDFADVDLMGRQDDLAGIAVRIDCGRGDPFLAASRDFVHGFEARPAGGFQRGDHDRGYWRRMAPAQLTFLGSALEAPANVSA</sequence>
<dbReference type="EMBL" id="VDFQ02000003">
    <property type="protein sequence ID" value="KAA1422721.1"/>
    <property type="molecule type" value="Genomic_DNA"/>
</dbReference>
<dbReference type="InterPro" id="IPR029058">
    <property type="entry name" value="AB_hydrolase_fold"/>
</dbReference>
<dbReference type="PANTHER" id="PTHR48098:SF1">
    <property type="entry name" value="DIACYLGLYCEROL ACYLTRANSFERASE_MYCOLYLTRANSFERASE AG85A"/>
    <property type="match status" value="1"/>
</dbReference>
<dbReference type="InterPro" id="IPR000801">
    <property type="entry name" value="Esterase-like"/>
</dbReference>
<name>A0A5Q6RXL6_9ACTN</name>
<dbReference type="Pfam" id="PF00756">
    <property type="entry name" value="Esterase"/>
    <property type="match status" value="1"/>
</dbReference>
<dbReference type="Proteomes" id="UP000307768">
    <property type="component" value="Unassembled WGS sequence"/>
</dbReference>
<comment type="caution">
    <text evidence="1">The sequence shown here is derived from an EMBL/GenBank/DDBJ whole genome shotgun (WGS) entry which is preliminary data.</text>
</comment>
<dbReference type="GO" id="GO:0016747">
    <property type="term" value="F:acyltransferase activity, transferring groups other than amino-acyl groups"/>
    <property type="evidence" value="ECO:0007669"/>
    <property type="project" value="TreeGrafter"/>
</dbReference>
<dbReference type="Gene3D" id="3.40.50.1820">
    <property type="entry name" value="alpha/beta hydrolase"/>
    <property type="match status" value="1"/>
</dbReference>
<evidence type="ECO:0000313" key="1">
    <source>
        <dbReference type="EMBL" id="KAA1422721.1"/>
    </source>
</evidence>
<organism evidence="1 2">
    <name type="scientific">Mumia zhuanghuii</name>
    <dbReference type="NCBI Taxonomy" id="2585211"/>
    <lineage>
        <taxon>Bacteria</taxon>
        <taxon>Bacillati</taxon>
        <taxon>Actinomycetota</taxon>
        <taxon>Actinomycetes</taxon>
        <taxon>Propionibacteriales</taxon>
        <taxon>Nocardioidaceae</taxon>
        <taxon>Mumia</taxon>
    </lineage>
</organism>
<gene>
    <name evidence="1" type="ORF">FE697_011145</name>
</gene>
<dbReference type="InterPro" id="IPR050583">
    <property type="entry name" value="Mycobacterial_A85_antigen"/>
</dbReference>
<dbReference type="OrthoDB" id="3210113at2"/>
<dbReference type="PANTHER" id="PTHR48098">
    <property type="entry name" value="ENTEROCHELIN ESTERASE-RELATED"/>
    <property type="match status" value="1"/>
</dbReference>
<dbReference type="AlphaFoldDB" id="A0A5Q6RXL6"/>